<protein>
    <recommendedName>
        <fullName evidence="4">DUF2795 domain-containing protein</fullName>
    </recommendedName>
</protein>
<dbReference type="EMBL" id="JACCCO010000001">
    <property type="protein sequence ID" value="NYF37859.1"/>
    <property type="molecule type" value="Genomic_DNA"/>
</dbReference>
<feature type="region of interest" description="Disordered" evidence="1">
    <location>
        <begin position="1"/>
        <end position="74"/>
    </location>
</feature>
<evidence type="ECO:0000313" key="2">
    <source>
        <dbReference type="EMBL" id="NYF37859.1"/>
    </source>
</evidence>
<dbReference type="Pfam" id="PF11387">
    <property type="entry name" value="DUF2795"/>
    <property type="match status" value="1"/>
</dbReference>
<dbReference type="RefSeq" id="WP_179817710.1">
    <property type="nucleotide sequence ID" value="NZ_JACCCO010000001.1"/>
</dbReference>
<name>A0A852UNX0_9ACTN</name>
<proteinExistence type="predicted"/>
<feature type="compositionally biased region" description="Basic and acidic residues" evidence="1">
    <location>
        <begin position="12"/>
        <end position="24"/>
    </location>
</feature>
<sequence>MSAERGSAKHGPQMDEYQKHESEGAIRGGGPTHAEEWADPEGIRASDDDAAPRSYPPGHEPGAAEGISAEGVDRRSDMARWLTDAEWPADRDELLAHADAKAVPDGVVAVLRTLPAGERFRNIGDVARAAGLGGEKHRF</sequence>
<dbReference type="Proteomes" id="UP000576393">
    <property type="component" value="Unassembled WGS sequence"/>
</dbReference>
<dbReference type="InterPro" id="IPR021527">
    <property type="entry name" value="DUF2795"/>
</dbReference>
<feature type="compositionally biased region" description="Basic and acidic residues" evidence="1">
    <location>
        <begin position="33"/>
        <end position="51"/>
    </location>
</feature>
<evidence type="ECO:0008006" key="4">
    <source>
        <dbReference type="Google" id="ProtNLM"/>
    </source>
</evidence>
<keyword evidence="3" id="KW-1185">Reference proteome</keyword>
<evidence type="ECO:0000256" key="1">
    <source>
        <dbReference type="SAM" id="MobiDB-lite"/>
    </source>
</evidence>
<evidence type="ECO:0000313" key="3">
    <source>
        <dbReference type="Proteomes" id="UP000576393"/>
    </source>
</evidence>
<accession>A0A852UNX0</accession>
<gene>
    <name evidence="2" type="ORF">HDA43_000018</name>
</gene>
<comment type="caution">
    <text evidence="2">The sequence shown here is derived from an EMBL/GenBank/DDBJ whole genome shotgun (WGS) entry which is preliminary data.</text>
</comment>
<reference evidence="2 3" key="1">
    <citation type="submission" date="2020-07" db="EMBL/GenBank/DDBJ databases">
        <title>Sequencing the genomes of 1000 actinobacteria strains.</title>
        <authorList>
            <person name="Klenk H.-P."/>
        </authorList>
    </citation>
    <scope>NUCLEOTIDE SEQUENCE [LARGE SCALE GENOMIC DNA]</scope>
    <source>
        <strain evidence="2 3">DSM 45763</strain>
    </source>
</reference>
<dbReference type="AlphaFoldDB" id="A0A852UNX0"/>
<organism evidence="2 3">
    <name type="scientific">Streptosporangium sandarakinum</name>
    <dbReference type="NCBI Taxonomy" id="1260955"/>
    <lineage>
        <taxon>Bacteria</taxon>
        <taxon>Bacillati</taxon>
        <taxon>Actinomycetota</taxon>
        <taxon>Actinomycetes</taxon>
        <taxon>Streptosporangiales</taxon>
        <taxon>Streptosporangiaceae</taxon>
        <taxon>Streptosporangium</taxon>
    </lineage>
</organism>